<dbReference type="Gene3D" id="2.10.50.10">
    <property type="entry name" value="Tumor Necrosis Factor Receptor, subunit A, domain 2"/>
    <property type="match status" value="1"/>
</dbReference>
<organism evidence="7">
    <name type="scientific">Oikopleura dioica</name>
    <name type="common">Tunicate</name>
    <dbReference type="NCBI Taxonomy" id="34765"/>
    <lineage>
        <taxon>Eukaryota</taxon>
        <taxon>Metazoa</taxon>
        <taxon>Chordata</taxon>
        <taxon>Tunicata</taxon>
        <taxon>Appendicularia</taxon>
        <taxon>Copelata</taxon>
        <taxon>Oikopleuridae</taxon>
        <taxon>Oikopleura</taxon>
    </lineage>
</organism>
<dbReference type="InParanoid" id="E4X4G9"/>
<dbReference type="InterPro" id="IPR000884">
    <property type="entry name" value="TSP1_rpt"/>
</dbReference>
<proteinExistence type="predicted"/>
<evidence type="ECO:0000256" key="4">
    <source>
        <dbReference type="PROSITE-ProRule" id="PRU00500"/>
    </source>
</evidence>
<evidence type="ECO:0000256" key="2">
    <source>
        <dbReference type="ARBA" id="ARBA00022525"/>
    </source>
</evidence>
<dbReference type="SMART" id="SM00211">
    <property type="entry name" value="TY"/>
    <property type="match status" value="1"/>
</dbReference>
<feature type="region of interest" description="Disordered" evidence="5">
    <location>
        <begin position="535"/>
        <end position="584"/>
    </location>
</feature>
<name>E4X4G9_OIKDI</name>
<evidence type="ECO:0000259" key="6">
    <source>
        <dbReference type="PROSITE" id="PS51162"/>
    </source>
</evidence>
<dbReference type="Pfam" id="PF07699">
    <property type="entry name" value="Ephrin_rec_like"/>
    <property type="match status" value="1"/>
</dbReference>
<dbReference type="Pfam" id="PF00090">
    <property type="entry name" value="TSP_1"/>
    <property type="match status" value="2"/>
</dbReference>
<dbReference type="OrthoDB" id="1725934at2759"/>
<keyword evidence="2" id="KW-0964">Secreted</keyword>
<dbReference type="GO" id="GO:0005576">
    <property type="term" value="C:extracellular region"/>
    <property type="evidence" value="ECO:0007669"/>
    <property type="project" value="UniProtKB-SubCell"/>
</dbReference>
<dbReference type="SMART" id="SM01411">
    <property type="entry name" value="Ephrin_rec_like"/>
    <property type="match status" value="1"/>
</dbReference>
<dbReference type="InterPro" id="IPR000716">
    <property type="entry name" value="Thyroglobulin_1"/>
</dbReference>
<dbReference type="SUPFAM" id="SSF57184">
    <property type="entry name" value="Growth factor receptor domain"/>
    <property type="match status" value="1"/>
</dbReference>
<dbReference type="Proteomes" id="UP000001307">
    <property type="component" value="Unassembled WGS sequence"/>
</dbReference>
<dbReference type="InterPro" id="IPR011641">
    <property type="entry name" value="Tyr-kin_ephrin_A/B_rcpt-like"/>
</dbReference>
<feature type="compositionally biased region" description="Low complexity" evidence="5">
    <location>
        <begin position="535"/>
        <end position="548"/>
    </location>
</feature>
<sequence>MPKMLKFSCLGLSEATRLSGEFNADQLAKIDRPCEEGRNKTGYPSKCRADGLWEPKQCDERGCFCVNPLNGEIDITTVTGPSGSLSCTEMCLGGDWSKWFNTDDPATLTGELRRGDLETLDRARLESKRLCEAPIGFKVGLASTRSSIDLENTPGLVVEYDGPTMGVRCYPNDSSCDDFIIKFCCPLNSVCHWSEWSSWSSCSSTCGAKGIRHRERNELFKPNDMDECPGKDYEVEDCGSDACCAEECQWSAWGEWSECSSGCHGGARTRNREKGNELKYLSNDMEETCQPDCGVYGVWNGQGCTCDAGWFGQCCREEAAFGNSEMSADDAGTFSFQDRFSGRFPSRPFSSQLISANLADDDDQTEVSSLSESDSAAENETCKKLMNREAPRNGQLTCQRHRQTSSIACTVTCNPGHDFVEKPAHKYFCHPSGVIFTNPPGRSLDWPDCTRKHSTKGQRSDIYMEYALEDGDNCEENLHELKRAFKEQNTKQIVGEPLPGFNFFTRVRMRCGRKEEVLKAAQSEDQRPISTLISARSSGASSLASQDSPKLVSKDELRREKKKTNRKSRRQERRNERKNRARRSVDNSRVFVELRVLQFAQQASPSTTFNVPAFLRSHFNAMNSTVLDLRTHKRGNNKDKLLARLQLAEIVEEPVEEDRCLNGEVKRIHENEAICVACPAGTYQKSSQCQPCPAGQFNPKEARTACRRCPPGFEPTVTGGKSLTDCYW</sequence>
<keyword evidence="8" id="KW-1185">Reference proteome</keyword>
<dbReference type="InterPro" id="IPR036383">
    <property type="entry name" value="TSP1_rpt_sf"/>
</dbReference>
<feature type="domain" description="Thyroglobulin type-1" evidence="6">
    <location>
        <begin position="31"/>
        <end position="87"/>
    </location>
</feature>
<reference evidence="7" key="1">
    <citation type="journal article" date="2010" name="Science">
        <title>Plasticity of animal genome architecture unmasked by rapid evolution of a pelagic tunicate.</title>
        <authorList>
            <person name="Denoeud F."/>
            <person name="Henriet S."/>
            <person name="Mungpakdee S."/>
            <person name="Aury J.M."/>
            <person name="Da Silva C."/>
            <person name="Brinkmann H."/>
            <person name="Mikhaleva J."/>
            <person name="Olsen L.C."/>
            <person name="Jubin C."/>
            <person name="Canestro C."/>
            <person name="Bouquet J.M."/>
            <person name="Danks G."/>
            <person name="Poulain J."/>
            <person name="Campsteijn C."/>
            <person name="Adamski M."/>
            <person name="Cross I."/>
            <person name="Yadetie F."/>
            <person name="Muffato M."/>
            <person name="Louis A."/>
            <person name="Butcher S."/>
            <person name="Tsagkogeorga G."/>
            <person name="Konrad A."/>
            <person name="Singh S."/>
            <person name="Jensen M.F."/>
            <person name="Cong E.H."/>
            <person name="Eikeseth-Otteraa H."/>
            <person name="Noel B."/>
            <person name="Anthouard V."/>
            <person name="Porcel B.M."/>
            <person name="Kachouri-Lafond R."/>
            <person name="Nishino A."/>
            <person name="Ugolini M."/>
            <person name="Chourrout P."/>
            <person name="Nishida H."/>
            <person name="Aasland R."/>
            <person name="Huzurbazar S."/>
            <person name="Westhof E."/>
            <person name="Delsuc F."/>
            <person name="Lehrach H."/>
            <person name="Reinhardt R."/>
            <person name="Weissenbach J."/>
            <person name="Roy S.W."/>
            <person name="Artiguenave F."/>
            <person name="Postlethwait J.H."/>
            <person name="Manak J.R."/>
            <person name="Thompson E.M."/>
            <person name="Jaillon O."/>
            <person name="Du Pasquier L."/>
            <person name="Boudinot P."/>
            <person name="Liberles D.A."/>
            <person name="Volff J.N."/>
            <person name="Philippe H."/>
            <person name="Lenhard B."/>
            <person name="Roest Crollius H."/>
            <person name="Wincker P."/>
            <person name="Chourrout D."/>
        </authorList>
    </citation>
    <scope>NUCLEOTIDE SEQUENCE [LARGE SCALE GENOMIC DNA]</scope>
</reference>
<dbReference type="PROSITE" id="PS51162">
    <property type="entry name" value="THYROGLOBULIN_1_2"/>
    <property type="match status" value="1"/>
</dbReference>
<dbReference type="EMBL" id="FN653024">
    <property type="protein sequence ID" value="CBY23959.1"/>
    <property type="molecule type" value="Genomic_DNA"/>
</dbReference>
<evidence type="ECO:0000256" key="3">
    <source>
        <dbReference type="ARBA" id="ARBA00023157"/>
    </source>
</evidence>
<dbReference type="Gene3D" id="2.20.100.10">
    <property type="entry name" value="Thrombospondin type-1 (TSP1) repeat"/>
    <property type="match status" value="2"/>
</dbReference>
<accession>E4X4G9</accession>
<dbReference type="InterPro" id="IPR009030">
    <property type="entry name" value="Growth_fac_rcpt_cys_sf"/>
</dbReference>
<dbReference type="PROSITE" id="PS00484">
    <property type="entry name" value="THYROGLOBULIN_1_1"/>
    <property type="match status" value="1"/>
</dbReference>
<keyword evidence="3" id="KW-1015">Disulfide bond</keyword>
<dbReference type="SUPFAM" id="SSF57610">
    <property type="entry name" value="Thyroglobulin type-1 domain"/>
    <property type="match status" value="1"/>
</dbReference>
<gene>
    <name evidence="7" type="ORF">GSOID_T00001295001</name>
</gene>
<dbReference type="PROSITE" id="PS50092">
    <property type="entry name" value="TSP1"/>
    <property type="match status" value="2"/>
</dbReference>
<dbReference type="AlphaFoldDB" id="E4X4G9"/>
<evidence type="ECO:0000256" key="1">
    <source>
        <dbReference type="ARBA" id="ARBA00004613"/>
    </source>
</evidence>
<comment type="caution">
    <text evidence="4">Lacks conserved residue(s) required for the propagation of feature annotation.</text>
</comment>
<evidence type="ECO:0000313" key="7">
    <source>
        <dbReference type="EMBL" id="CBY23959.1"/>
    </source>
</evidence>
<dbReference type="InterPro" id="IPR036857">
    <property type="entry name" value="Thyroglobulin_1_sf"/>
</dbReference>
<feature type="compositionally biased region" description="Basic residues" evidence="5">
    <location>
        <begin position="560"/>
        <end position="582"/>
    </location>
</feature>
<dbReference type="SUPFAM" id="SSF82895">
    <property type="entry name" value="TSP-1 type 1 repeat"/>
    <property type="match status" value="2"/>
</dbReference>
<evidence type="ECO:0000256" key="5">
    <source>
        <dbReference type="SAM" id="MobiDB-lite"/>
    </source>
</evidence>
<comment type="subcellular location">
    <subcellularLocation>
        <location evidence="1">Secreted</location>
    </subcellularLocation>
</comment>
<evidence type="ECO:0000313" key="8">
    <source>
        <dbReference type="Proteomes" id="UP000001307"/>
    </source>
</evidence>
<dbReference type="SMART" id="SM00209">
    <property type="entry name" value="TSP1"/>
    <property type="match status" value="2"/>
</dbReference>
<protein>
    <recommendedName>
        <fullName evidence="6">Thyroglobulin type-1 domain-containing protein</fullName>
    </recommendedName>
</protein>